<dbReference type="GO" id="GO:0000049">
    <property type="term" value="F:tRNA binding"/>
    <property type="evidence" value="ECO:0007669"/>
    <property type="project" value="TreeGrafter"/>
</dbReference>
<evidence type="ECO:0000313" key="2">
    <source>
        <dbReference type="EMBL" id="TDG41246.1"/>
    </source>
</evidence>
<organism evidence="2 3">
    <name type="scientific">Drosophila navojoa</name>
    <name type="common">Fruit fly</name>
    <dbReference type="NCBI Taxonomy" id="7232"/>
    <lineage>
        <taxon>Eukaryota</taxon>
        <taxon>Metazoa</taxon>
        <taxon>Ecdysozoa</taxon>
        <taxon>Arthropoda</taxon>
        <taxon>Hexapoda</taxon>
        <taxon>Insecta</taxon>
        <taxon>Pterygota</taxon>
        <taxon>Neoptera</taxon>
        <taxon>Endopterygota</taxon>
        <taxon>Diptera</taxon>
        <taxon>Brachycera</taxon>
        <taxon>Muscomorpha</taxon>
        <taxon>Ephydroidea</taxon>
        <taxon>Drosophilidae</taxon>
        <taxon>Drosophila</taxon>
    </lineage>
</organism>
<accession>A0A484AXM6</accession>
<dbReference type="OrthoDB" id="9990834at2759"/>
<proteinExistence type="predicted"/>
<dbReference type="SUPFAM" id="SSF47323">
    <property type="entry name" value="Anticodon-binding domain of a subclass of class I aminoacyl-tRNA synthetases"/>
    <property type="match status" value="1"/>
</dbReference>
<sequence>MSQDPLTEVTHQLVKHFAIYPVATNASCVMRYGELIRFHNENLLEGGDVSIAASNINWECFCQRHGLKMRMDIEQLLTDEKAKEDMLEQSKQWIFPLQSITKLRKERYGLHFHRAPIIANVLNSIITNGENYGKHKGPAGDGAVLPRSIHLSLNNRFLNEDKHNSKELHKFRAKQLYLILGRLLEYSKWRVVQEDDVTDDTLRVSVDCNNVPRRPSDSQEDKKMVRLVCGPVLEPTTKTATSMTSGDYMALRSNDMLLIAMHRHGVRDCVKGKNFESLMHRLGHAAVIVDLFEVRHSTGATVVRSGLGSSKGANYILYNSARLETLLRTFQAQVDLGVYECLPPLDEIDLSVLEDELDWQLIYGYLLTFPKLVETTLAQVEQGLCGVHLLVRYIVDLASLFSRYYRHKRILVQQRTNLMPVLYARIYLVKAVRQVLNSALALLGIEPVDYM</sequence>
<dbReference type="InterPro" id="IPR037380">
    <property type="entry name" value="DALRD3"/>
</dbReference>
<gene>
    <name evidence="2" type="ORF">AWZ03_012330</name>
</gene>
<evidence type="ECO:0000259" key="1">
    <source>
        <dbReference type="SMART" id="SM00836"/>
    </source>
</evidence>
<dbReference type="OMA" id="DMLLIAM"/>
<dbReference type="PANTHER" id="PTHR16043:SF1">
    <property type="entry name" value="DALR ANTICODON-BINDING DOMAIN-CONTAINING PROTEIN 3"/>
    <property type="match status" value="1"/>
</dbReference>
<dbReference type="STRING" id="7232.A0A484AXM6"/>
<dbReference type="PANTHER" id="PTHR16043">
    <property type="entry name" value="DALRD3 PROTEIN"/>
    <property type="match status" value="1"/>
</dbReference>
<dbReference type="InterPro" id="IPR009080">
    <property type="entry name" value="tRNAsynth_Ia_anticodon-bd"/>
</dbReference>
<evidence type="ECO:0000313" key="3">
    <source>
        <dbReference type="Proteomes" id="UP000295192"/>
    </source>
</evidence>
<dbReference type="Proteomes" id="UP000295192">
    <property type="component" value="Unassembled WGS sequence"/>
</dbReference>
<dbReference type="GO" id="GO:0005524">
    <property type="term" value="F:ATP binding"/>
    <property type="evidence" value="ECO:0007669"/>
    <property type="project" value="InterPro"/>
</dbReference>
<dbReference type="EMBL" id="LSRL02000387">
    <property type="protein sequence ID" value="TDG41246.1"/>
    <property type="molecule type" value="Genomic_DNA"/>
</dbReference>
<feature type="domain" description="DALR anticodon binding" evidence="1">
    <location>
        <begin position="316"/>
        <end position="451"/>
    </location>
</feature>
<dbReference type="AlphaFoldDB" id="A0A484AXM6"/>
<dbReference type="Pfam" id="PF05746">
    <property type="entry name" value="DALR_1"/>
    <property type="match status" value="1"/>
</dbReference>
<name>A0A484AXM6_DRONA</name>
<dbReference type="GO" id="GO:0004814">
    <property type="term" value="F:arginine-tRNA ligase activity"/>
    <property type="evidence" value="ECO:0007669"/>
    <property type="project" value="InterPro"/>
</dbReference>
<dbReference type="InterPro" id="IPR008909">
    <property type="entry name" value="DALR_anticod-bd"/>
</dbReference>
<dbReference type="GO" id="GO:0006420">
    <property type="term" value="P:arginyl-tRNA aminoacylation"/>
    <property type="evidence" value="ECO:0007669"/>
    <property type="project" value="InterPro"/>
</dbReference>
<reference evidence="2 3" key="1">
    <citation type="journal article" date="2019" name="J. Hered.">
        <title>An Improved Genome Assembly for Drosophila navojoa, the Basal Species in the mojavensis Cluster.</title>
        <authorList>
            <person name="Vanderlinde T."/>
            <person name="Dupim E.G."/>
            <person name="Nazario-Yepiz N.O."/>
            <person name="Carvalho A.B."/>
        </authorList>
    </citation>
    <scope>NUCLEOTIDE SEQUENCE [LARGE SCALE GENOMIC DNA]</scope>
    <source>
        <strain evidence="2">Navoj_Jal97</strain>
        <tissue evidence="2">Whole organism</tissue>
    </source>
</reference>
<protein>
    <recommendedName>
        <fullName evidence="1">DALR anticodon binding domain-containing protein</fullName>
    </recommendedName>
</protein>
<comment type="caution">
    <text evidence="2">The sequence shown here is derived from an EMBL/GenBank/DDBJ whole genome shotgun (WGS) entry which is preliminary data.</text>
</comment>
<dbReference type="Gene3D" id="1.10.730.10">
    <property type="entry name" value="Isoleucyl-tRNA Synthetase, Domain 1"/>
    <property type="match status" value="1"/>
</dbReference>
<keyword evidence="3" id="KW-1185">Reference proteome</keyword>
<dbReference type="GO" id="GO:0106217">
    <property type="term" value="P:tRNA C3-cytosine methylation"/>
    <property type="evidence" value="ECO:0007669"/>
    <property type="project" value="TreeGrafter"/>
</dbReference>
<dbReference type="SMART" id="SM00836">
    <property type="entry name" value="DALR_1"/>
    <property type="match status" value="1"/>
</dbReference>